<evidence type="ECO:0000313" key="3">
    <source>
        <dbReference type="Proteomes" id="UP000879542"/>
    </source>
</evidence>
<dbReference type="Gene3D" id="1.25.40.10">
    <property type="entry name" value="Tetratricopeptide repeat domain"/>
    <property type="match status" value="2"/>
</dbReference>
<dbReference type="Pfam" id="PF13181">
    <property type="entry name" value="TPR_8"/>
    <property type="match status" value="2"/>
</dbReference>
<dbReference type="SUPFAM" id="SSF53448">
    <property type="entry name" value="Nucleotide-diphospho-sugar transferases"/>
    <property type="match status" value="1"/>
</dbReference>
<dbReference type="SUPFAM" id="SSF48452">
    <property type="entry name" value="TPR-like"/>
    <property type="match status" value="2"/>
</dbReference>
<organism evidence="2 3">
    <name type="scientific">Clostridioides difficile</name>
    <name type="common">Peptoclostridium difficile</name>
    <dbReference type="NCBI Taxonomy" id="1496"/>
    <lineage>
        <taxon>Bacteria</taxon>
        <taxon>Bacillati</taxon>
        <taxon>Bacillota</taxon>
        <taxon>Clostridia</taxon>
        <taxon>Peptostreptococcales</taxon>
        <taxon>Peptostreptococcaceae</taxon>
        <taxon>Clostridioides</taxon>
    </lineage>
</organism>
<evidence type="ECO:0000259" key="1">
    <source>
        <dbReference type="Pfam" id="PF00535"/>
    </source>
</evidence>
<comment type="caution">
    <text evidence="2">The sequence shown here is derived from an EMBL/GenBank/DDBJ whole genome shotgun (WGS) entry which is preliminary data.</text>
</comment>
<dbReference type="InterPro" id="IPR029044">
    <property type="entry name" value="Nucleotide-diphossugar_trans"/>
</dbReference>
<dbReference type="RefSeq" id="WP_003425255.1">
    <property type="nucleotide sequence ID" value="NZ_AP025558.1"/>
</dbReference>
<dbReference type="Gene3D" id="3.90.550.10">
    <property type="entry name" value="Spore Coat Polysaccharide Biosynthesis Protein SpsA, Chain A"/>
    <property type="match status" value="1"/>
</dbReference>
<dbReference type="InterPro" id="IPR019734">
    <property type="entry name" value="TPR_rpt"/>
</dbReference>
<evidence type="ECO:0000313" key="2">
    <source>
        <dbReference type="EMBL" id="HBH2619700.1"/>
    </source>
</evidence>
<dbReference type="Pfam" id="PF04733">
    <property type="entry name" value="Coatomer_E"/>
    <property type="match status" value="1"/>
</dbReference>
<sequence>MLLSIVMMVKNEENILEKTLKSLSALRNSIESELIIVDTGSTDNTIRIAKQYTEKVYFHNWNDDFSSMRNISISYAKGEWLLILDADEVLIDYSNIIKFFESGLNKKFNSASVRLKNLYSFDKKLYGYCSVLRFFKNLDFKYCGKVHEQPMYKNPIFNNIADFEHYGYLFEDEEIRINKVKRNEKLLLEELKEDEKSPYTNYQIGKNLIILGKYQEALDYLEKSYKLYSKLEIVPGYLITNLAKVYLYLGKAKKCEKLCLKYINKDRNNIDIYYHIAQAQVDLGKYENSIDSYKRYIYLLDNYEMSTQANSLLSDTDAVGFRDEAIITLIKIYYKLEKYDLVISEYDNIEDVEKKKNVYFSLFMSLYKLNRFEDIKNYYREIPNSKVERDSFYKSMEDFINNIKDDEKELIYKSLCDIEGNYGLLNKIRINKHVSLDTCRKILNEEKDIVYASVIKIAFEEKVDLLDIFYNMEYVWIEKYLRYILALERSFNVSIYKYIISCPNTSEIEKIRVYKVISKVLLESANLSDKKYKELFYIYIMYSYKYIKYIYSNLNDCELIKFVCNDIDKFTLEFKHLLDGKRKINNPNEKLEYLYNMRILLNEYPFYNRIIKIFISELEESITESKEFKLLKDNFIIRIENMIENGKINDAKLLIEDYSKTFADDVKILNIKAILFMCEDKFEEADFALKKALSLDLENEDTIYNIEYLKNLK</sequence>
<gene>
    <name evidence="2" type="ORF">KRQ00_001451</name>
</gene>
<reference evidence="2" key="1">
    <citation type="journal article" date="2018" name="Genome Biol.">
        <title>SKESA: strategic k-mer extension for scrupulous assemblies.</title>
        <authorList>
            <person name="Souvorov A."/>
            <person name="Agarwala R."/>
            <person name="Lipman D.J."/>
        </authorList>
    </citation>
    <scope>NUCLEOTIDE SEQUENCE</scope>
    <source>
        <strain evidence="2">Clostridioides</strain>
    </source>
</reference>
<dbReference type="EMBL" id="DAEQIJ010000005">
    <property type="protein sequence ID" value="HBH2619700.1"/>
    <property type="molecule type" value="Genomic_DNA"/>
</dbReference>
<protein>
    <submittedName>
        <fullName evidence="2">Glycosyltransferase</fullName>
    </submittedName>
</protein>
<name>A0A9P3WSR6_CLODI</name>
<dbReference type="InterPro" id="IPR001173">
    <property type="entry name" value="Glyco_trans_2-like"/>
</dbReference>
<dbReference type="Proteomes" id="UP000879542">
    <property type="component" value="Unassembled WGS sequence"/>
</dbReference>
<dbReference type="PANTHER" id="PTHR43630">
    <property type="entry name" value="POLY-BETA-1,6-N-ACETYL-D-GLUCOSAMINE SYNTHASE"/>
    <property type="match status" value="1"/>
</dbReference>
<proteinExistence type="predicted"/>
<dbReference type="AlphaFoldDB" id="A0A9P3WSR6"/>
<reference evidence="2" key="2">
    <citation type="submission" date="2021-06" db="EMBL/GenBank/DDBJ databases">
        <authorList>
            <consortium name="NCBI Pathogen Detection Project"/>
        </authorList>
    </citation>
    <scope>NUCLEOTIDE SEQUENCE</scope>
    <source>
        <strain evidence="2">Clostridioides</strain>
    </source>
</reference>
<dbReference type="PANTHER" id="PTHR43630:SF2">
    <property type="entry name" value="GLYCOSYLTRANSFERASE"/>
    <property type="match status" value="1"/>
</dbReference>
<accession>A0A9P3WSR6</accession>
<feature type="domain" description="Glycosyltransferase 2-like" evidence="1">
    <location>
        <begin position="4"/>
        <end position="91"/>
    </location>
</feature>
<dbReference type="SMART" id="SM00028">
    <property type="entry name" value="TPR"/>
    <property type="match status" value="4"/>
</dbReference>
<dbReference type="Pfam" id="PF00535">
    <property type="entry name" value="Glycos_transf_2"/>
    <property type="match status" value="1"/>
</dbReference>
<dbReference type="InterPro" id="IPR011990">
    <property type="entry name" value="TPR-like_helical_dom_sf"/>
</dbReference>